<evidence type="ECO:0000256" key="1">
    <source>
        <dbReference type="ARBA" id="ARBA00022448"/>
    </source>
</evidence>
<evidence type="ECO:0000313" key="8">
    <source>
        <dbReference type="Proteomes" id="UP000265520"/>
    </source>
</evidence>
<evidence type="ECO:0000259" key="6">
    <source>
        <dbReference type="Pfam" id="PF23256"/>
    </source>
</evidence>
<keyword evidence="4" id="KW-0406">Ion transport</keyword>
<comment type="caution">
    <text evidence="7">The sequence shown here is derived from an EMBL/GenBank/DDBJ whole genome shotgun (WGS) entry which is preliminary data.</text>
</comment>
<keyword evidence="8" id="KW-1185">Reference proteome</keyword>
<dbReference type="AlphaFoldDB" id="A0A392QT09"/>
<keyword evidence="1" id="KW-0813">Transport</keyword>
<protein>
    <submittedName>
        <fullName evidence="7">Cation/H(+) antiporter 15-like</fullName>
    </submittedName>
</protein>
<feature type="non-terminal residue" evidence="7">
    <location>
        <position position="115"/>
    </location>
</feature>
<dbReference type="PANTHER" id="PTHR32468">
    <property type="entry name" value="CATION/H + ANTIPORTER"/>
    <property type="match status" value="1"/>
</dbReference>
<dbReference type="InterPro" id="IPR057291">
    <property type="entry name" value="CHX17_2nd"/>
</dbReference>
<dbReference type="GO" id="GO:0098662">
    <property type="term" value="P:inorganic cation transmembrane transport"/>
    <property type="evidence" value="ECO:0007669"/>
    <property type="project" value="TreeGrafter"/>
</dbReference>
<feature type="domain" description="Cation/H(+) antiporter central" evidence="6">
    <location>
        <begin position="3"/>
        <end position="114"/>
    </location>
</feature>
<evidence type="ECO:0000256" key="5">
    <source>
        <dbReference type="SAM" id="SignalP"/>
    </source>
</evidence>
<keyword evidence="5" id="KW-0732">Signal</keyword>
<sequence>MHVFALHLVELIGSAAALVAAYMEKPCGPLGTQNLTKSQEEQENINNTFEAFGETYDAIRVQTLDVVSAYATIHEDIYNSANEKRTSLTILPFHKQLSSEGVLETTSVVYRDINL</sequence>
<proteinExistence type="predicted"/>
<reference evidence="7 8" key="1">
    <citation type="journal article" date="2018" name="Front. Plant Sci.">
        <title>Red Clover (Trifolium pratense) and Zigzag Clover (T. medium) - A Picture of Genomic Similarities and Differences.</title>
        <authorList>
            <person name="Dluhosova J."/>
            <person name="Istvanek J."/>
            <person name="Nedelnik J."/>
            <person name="Repkova J."/>
        </authorList>
    </citation>
    <scope>NUCLEOTIDE SEQUENCE [LARGE SCALE GENOMIC DNA]</scope>
    <source>
        <strain evidence="8">cv. 10/8</strain>
        <tissue evidence="7">Leaf</tissue>
    </source>
</reference>
<evidence type="ECO:0000256" key="2">
    <source>
        <dbReference type="ARBA" id="ARBA00022538"/>
    </source>
</evidence>
<keyword evidence="2" id="KW-0633">Potassium transport</keyword>
<organism evidence="7 8">
    <name type="scientific">Trifolium medium</name>
    <dbReference type="NCBI Taxonomy" id="97028"/>
    <lineage>
        <taxon>Eukaryota</taxon>
        <taxon>Viridiplantae</taxon>
        <taxon>Streptophyta</taxon>
        <taxon>Embryophyta</taxon>
        <taxon>Tracheophyta</taxon>
        <taxon>Spermatophyta</taxon>
        <taxon>Magnoliopsida</taxon>
        <taxon>eudicotyledons</taxon>
        <taxon>Gunneridae</taxon>
        <taxon>Pentapetalae</taxon>
        <taxon>rosids</taxon>
        <taxon>fabids</taxon>
        <taxon>Fabales</taxon>
        <taxon>Fabaceae</taxon>
        <taxon>Papilionoideae</taxon>
        <taxon>50 kb inversion clade</taxon>
        <taxon>NPAAA clade</taxon>
        <taxon>Hologalegina</taxon>
        <taxon>IRL clade</taxon>
        <taxon>Trifolieae</taxon>
        <taxon>Trifolium</taxon>
    </lineage>
</organism>
<dbReference type="InterPro" id="IPR050794">
    <property type="entry name" value="CPA2_transporter"/>
</dbReference>
<keyword evidence="3" id="KW-0630">Potassium</keyword>
<evidence type="ECO:0000256" key="4">
    <source>
        <dbReference type="ARBA" id="ARBA00023065"/>
    </source>
</evidence>
<accession>A0A392QT09</accession>
<dbReference type="GO" id="GO:0006813">
    <property type="term" value="P:potassium ion transport"/>
    <property type="evidence" value="ECO:0007669"/>
    <property type="project" value="UniProtKB-KW"/>
</dbReference>
<dbReference type="EMBL" id="LXQA010157484">
    <property type="protein sequence ID" value="MCI27127.1"/>
    <property type="molecule type" value="Genomic_DNA"/>
</dbReference>
<dbReference type="Proteomes" id="UP000265520">
    <property type="component" value="Unassembled WGS sequence"/>
</dbReference>
<feature type="chain" id="PRO_5017273776" evidence="5">
    <location>
        <begin position="18"/>
        <end position="115"/>
    </location>
</feature>
<dbReference type="PANTHER" id="PTHR32468:SF110">
    <property type="entry name" value="CATION_H+ EXCHANGER 3"/>
    <property type="match status" value="1"/>
</dbReference>
<dbReference type="GO" id="GO:0012505">
    <property type="term" value="C:endomembrane system"/>
    <property type="evidence" value="ECO:0007669"/>
    <property type="project" value="TreeGrafter"/>
</dbReference>
<name>A0A392QT09_9FABA</name>
<dbReference type="GO" id="GO:0006885">
    <property type="term" value="P:regulation of pH"/>
    <property type="evidence" value="ECO:0007669"/>
    <property type="project" value="TreeGrafter"/>
</dbReference>
<evidence type="ECO:0000313" key="7">
    <source>
        <dbReference type="EMBL" id="MCI27127.1"/>
    </source>
</evidence>
<feature type="signal peptide" evidence="5">
    <location>
        <begin position="1"/>
        <end position="17"/>
    </location>
</feature>
<dbReference type="Pfam" id="PF23256">
    <property type="entry name" value="CHX17_2nd"/>
    <property type="match status" value="1"/>
</dbReference>
<evidence type="ECO:0000256" key="3">
    <source>
        <dbReference type="ARBA" id="ARBA00022958"/>
    </source>
</evidence>